<organism evidence="1 2">
    <name type="scientific">Thalassospira indica</name>
    <dbReference type="NCBI Taxonomy" id="1891279"/>
    <lineage>
        <taxon>Bacteria</taxon>
        <taxon>Pseudomonadati</taxon>
        <taxon>Pseudomonadota</taxon>
        <taxon>Alphaproteobacteria</taxon>
        <taxon>Rhodospirillales</taxon>
        <taxon>Thalassospiraceae</taxon>
        <taxon>Thalassospira</taxon>
    </lineage>
</organism>
<proteinExistence type="predicted"/>
<dbReference type="EMBL" id="CP031555">
    <property type="protein sequence ID" value="AXO14379.1"/>
    <property type="molecule type" value="Genomic_DNA"/>
</dbReference>
<keyword evidence="2" id="KW-1185">Reference proteome</keyword>
<evidence type="ECO:0000313" key="1">
    <source>
        <dbReference type="EMBL" id="AXO14379.1"/>
    </source>
</evidence>
<name>A0ABM6XXD4_9PROT</name>
<evidence type="ECO:0000313" key="2">
    <source>
        <dbReference type="Proteomes" id="UP000256971"/>
    </source>
</evidence>
<sequence>MTVISCHRLCVWYLEECNYHLEGYKKRVGALVLANKSMSTAVINAATAVISDDDAFLAFSDKAKEALQTRDVLKEYQIVNRSRHDFLRTDVKAGREVLVIALGGGVSEEDETVLDELKLVRDQIEHPRPTTHEFKDDFLLRGIRKGCEIIRRLDFSPESSGAAQIIATVDRVNLACNEIENGWA</sequence>
<gene>
    <name evidence="1" type="ORF">DY252_09200</name>
</gene>
<accession>A0ABM6XXD4</accession>
<protein>
    <recommendedName>
        <fullName evidence="3">Peptidase M17 leucyl aminopeptidase N-terminal domain-containing protein</fullName>
    </recommendedName>
</protein>
<evidence type="ECO:0008006" key="3">
    <source>
        <dbReference type="Google" id="ProtNLM"/>
    </source>
</evidence>
<reference evidence="1 2" key="1">
    <citation type="submission" date="2018-08" db="EMBL/GenBank/DDBJ databases">
        <title>Complete genome sequence of type strain Thalassospira indica MCCC 1A01103T, isolated from isolated from deep seawater of the Indian Ocean.</title>
        <authorList>
            <person name="Liu Y."/>
        </authorList>
    </citation>
    <scope>NUCLEOTIDE SEQUENCE [LARGE SCALE GENOMIC DNA]</scope>
    <source>
        <strain evidence="1 2">PB8BT</strain>
    </source>
</reference>
<dbReference type="Proteomes" id="UP000256971">
    <property type="component" value="Chromosome"/>
</dbReference>
<dbReference type="RefSeq" id="WP_129542702.1">
    <property type="nucleotide sequence ID" value="NZ_CP031555.1"/>
</dbReference>